<dbReference type="PANTHER" id="PTHR43194">
    <property type="entry name" value="HYDROLASE ALPHA/BETA FOLD FAMILY"/>
    <property type="match status" value="1"/>
</dbReference>
<dbReference type="RefSeq" id="WP_344007955.1">
    <property type="nucleotide sequence ID" value="NZ_BAAAMY010000005.1"/>
</dbReference>
<evidence type="ECO:0000313" key="3">
    <source>
        <dbReference type="Proteomes" id="UP001501612"/>
    </source>
</evidence>
<name>A0ABN2PJJ5_9ACTN</name>
<keyword evidence="2" id="KW-0378">Hydrolase</keyword>
<keyword evidence="3" id="KW-1185">Reference proteome</keyword>
<evidence type="ECO:0000313" key="2">
    <source>
        <dbReference type="EMBL" id="GAA1923511.1"/>
    </source>
</evidence>
<dbReference type="Gene3D" id="3.40.50.1820">
    <property type="entry name" value="alpha/beta hydrolase"/>
    <property type="match status" value="1"/>
</dbReference>
<dbReference type="InterPro" id="IPR000073">
    <property type="entry name" value="AB_hydrolase_1"/>
</dbReference>
<dbReference type="InterPro" id="IPR050228">
    <property type="entry name" value="Carboxylesterase_BioH"/>
</dbReference>
<dbReference type="Proteomes" id="UP001501612">
    <property type="component" value="Unassembled WGS sequence"/>
</dbReference>
<comment type="caution">
    <text evidence="2">The sequence shown here is derived from an EMBL/GenBank/DDBJ whole genome shotgun (WGS) entry which is preliminary data.</text>
</comment>
<dbReference type="PANTHER" id="PTHR43194:SF2">
    <property type="entry name" value="PEROXISOMAL MEMBRANE PROTEIN LPX1"/>
    <property type="match status" value="1"/>
</dbReference>
<dbReference type="Pfam" id="PF00561">
    <property type="entry name" value="Abhydrolase_1"/>
    <property type="match status" value="1"/>
</dbReference>
<sequence>MVERGTVRGGAVEIAYERHGDPAGWPVVLVHGFPYDPRCYDEVAARLAAAGADVVVPWMRGYGPTRYRDAQVVRSGQQVAFAHDLRDLVTGLGLRRPVVAGFDWGGRAACVAALLWPDLVGGLVSVDGYNVHDVAAMAATPEEPQVESRLWYQWYLHSERGRAGLAAHRRAFTRQLWREWSPTWEVPAGVFEATAASFDNPDFVDTVVHSYRVRYALEPGDPAYDADEAVVAAQPPITVPTIVVDTTADPLSPPMTLEQHRADLTDLVDHRLVATGHNPPQEDPVAFADAVLALHRHLG</sequence>
<gene>
    <name evidence="2" type="ORF">GCM10009737_26450</name>
</gene>
<accession>A0ABN2PJJ5</accession>
<dbReference type="PRINTS" id="PR00412">
    <property type="entry name" value="EPOXHYDRLASE"/>
</dbReference>
<dbReference type="SUPFAM" id="SSF53474">
    <property type="entry name" value="alpha/beta-Hydrolases"/>
    <property type="match status" value="1"/>
</dbReference>
<feature type="domain" description="AB hydrolase-1" evidence="1">
    <location>
        <begin position="26"/>
        <end position="279"/>
    </location>
</feature>
<evidence type="ECO:0000259" key="1">
    <source>
        <dbReference type="Pfam" id="PF00561"/>
    </source>
</evidence>
<protein>
    <submittedName>
        <fullName evidence="2">Alpha/beta hydrolase</fullName>
    </submittedName>
</protein>
<reference evidence="2 3" key="1">
    <citation type="journal article" date="2019" name="Int. J. Syst. Evol. Microbiol.">
        <title>The Global Catalogue of Microorganisms (GCM) 10K type strain sequencing project: providing services to taxonomists for standard genome sequencing and annotation.</title>
        <authorList>
            <consortium name="The Broad Institute Genomics Platform"/>
            <consortium name="The Broad Institute Genome Sequencing Center for Infectious Disease"/>
            <person name="Wu L."/>
            <person name="Ma J."/>
        </authorList>
    </citation>
    <scope>NUCLEOTIDE SEQUENCE [LARGE SCALE GENOMIC DNA]</scope>
    <source>
        <strain evidence="2 3">JCM 14046</strain>
    </source>
</reference>
<dbReference type="InterPro" id="IPR029058">
    <property type="entry name" value="AB_hydrolase_fold"/>
</dbReference>
<dbReference type="InterPro" id="IPR000639">
    <property type="entry name" value="Epox_hydrolase-like"/>
</dbReference>
<dbReference type="EMBL" id="BAAAMY010000005">
    <property type="protein sequence ID" value="GAA1923511.1"/>
    <property type="molecule type" value="Genomic_DNA"/>
</dbReference>
<proteinExistence type="predicted"/>
<organism evidence="2 3">
    <name type="scientific">Nocardioides lentus</name>
    <dbReference type="NCBI Taxonomy" id="338077"/>
    <lineage>
        <taxon>Bacteria</taxon>
        <taxon>Bacillati</taxon>
        <taxon>Actinomycetota</taxon>
        <taxon>Actinomycetes</taxon>
        <taxon>Propionibacteriales</taxon>
        <taxon>Nocardioidaceae</taxon>
        <taxon>Nocardioides</taxon>
    </lineage>
</organism>
<dbReference type="GO" id="GO:0016787">
    <property type="term" value="F:hydrolase activity"/>
    <property type="evidence" value="ECO:0007669"/>
    <property type="project" value="UniProtKB-KW"/>
</dbReference>